<dbReference type="Gene3D" id="3.40.50.1000">
    <property type="entry name" value="HAD superfamily/HAD-like"/>
    <property type="match status" value="1"/>
</dbReference>
<dbReference type="GO" id="GO:0000287">
    <property type="term" value="F:magnesium ion binding"/>
    <property type="evidence" value="ECO:0007669"/>
    <property type="project" value="TreeGrafter"/>
</dbReference>
<comment type="caution">
    <text evidence="2">The sequence shown here is derived from an EMBL/GenBank/DDBJ whole genome shotgun (WGS) entry which is preliminary data.</text>
</comment>
<dbReference type="GO" id="GO:0036424">
    <property type="term" value="F:L-phosphoserine phosphatase activity"/>
    <property type="evidence" value="ECO:0007669"/>
    <property type="project" value="TreeGrafter"/>
</dbReference>
<name>A0AAE3GTV7_9CYAN</name>
<dbReference type="PANTHER" id="PTHR43344:SF21">
    <property type="entry name" value="POLYOL PHOSPHATE PHOSPHATASE PYP1"/>
    <property type="match status" value="1"/>
</dbReference>
<comment type="similarity">
    <text evidence="1">Belongs to the HAD-like hydrolase superfamily. SerB family.</text>
</comment>
<protein>
    <submittedName>
        <fullName evidence="2">HAD-IB family phosphatase</fullName>
    </submittedName>
</protein>
<dbReference type="InterPro" id="IPR050582">
    <property type="entry name" value="HAD-like_SerB"/>
</dbReference>
<dbReference type="EMBL" id="JAMZMM010000141">
    <property type="protein sequence ID" value="MCP2729788.1"/>
    <property type="molecule type" value="Genomic_DNA"/>
</dbReference>
<proteinExistence type="inferred from homology"/>
<dbReference type="InterPro" id="IPR023214">
    <property type="entry name" value="HAD_sf"/>
</dbReference>
<dbReference type="PANTHER" id="PTHR43344">
    <property type="entry name" value="PHOSPHOSERINE PHOSPHATASE"/>
    <property type="match status" value="1"/>
</dbReference>
<dbReference type="InterPro" id="IPR036412">
    <property type="entry name" value="HAD-like_sf"/>
</dbReference>
<sequence>MKVVFCDFDGTITTTETFVGILKHFAPEVSAQVMPEIYAMRLTLREGVRQMLESIPSDCYPEILAYAQTALIRPGLEELLDFLDEGGVPFIVVSGGLRDMVEIVLSRGGKSGESLLGRVAGIYAVDINTSGEFLKVCSEFEGDTELVSKVKVMAQHPADEQIGIGDSVTDLNMALSASIVFARDRLSQYLDERHHPYIPWHDFFDIRQELSQHWMGSGEWGVGSRE</sequence>
<dbReference type="Pfam" id="PF12710">
    <property type="entry name" value="HAD"/>
    <property type="match status" value="1"/>
</dbReference>
<dbReference type="Proteomes" id="UP001204953">
    <property type="component" value="Unassembled WGS sequence"/>
</dbReference>
<dbReference type="SUPFAM" id="SSF56784">
    <property type="entry name" value="HAD-like"/>
    <property type="match status" value="1"/>
</dbReference>
<dbReference type="Gene3D" id="3.90.1470.20">
    <property type="match status" value="1"/>
</dbReference>
<keyword evidence="3" id="KW-1185">Reference proteome</keyword>
<dbReference type="GO" id="GO:0005737">
    <property type="term" value="C:cytoplasm"/>
    <property type="evidence" value="ECO:0007669"/>
    <property type="project" value="TreeGrafter"/>
</dbReference>
<dbReference type="RefSeq" id="WP_254012563.1">
    <property type="nucleotide sequence ID" value="NZ_JAMZMM010000141.1"/>
</dbReference>
<reference evidence="2" key="1">
    <citation type="submission" date="2022-06" db="EMBL/GenBank/DDBJ databases">
        <title>New cyanobacteria of genus Symplocastrum in benthos of Lake Baikal.</title>
        <authorList>
            <person name="Sorokovikova E."/>
            <person name="Tikhonova I."/>
            <person name="Krasnopeev A."/>
            <person name="Evseev P."/>
            <person name="Gladkikh A."/>
            <person name="Belykh O."/>
        </authorList>
    </citation>
    <scope>NUCLEOTIDE SEQUENCE</scope>
    <source>
        <strain evidence="2">BBK-W-15</strain>
    </source>
</reference>
<dbReference type="GO" id="GO:0006564">
    <property type="term" value="P:L-serine biosynthetic process"/>
    <property type="evidence" value="ECO:0007669"/>
    <property type="project" value="TreeGrafter"/>
</dbReference>
<gene>
    <name evidence="2" type="ORF">NJ959_15240</name>
</gene>
<evidence type="ECO:0000256" key="1">
    <source>
        <dbReference type="ARBA" id="ARBA00009184"/>
    </source>
</evidence>
<evidence type="ECO:0000313" key="2">
    <source>
        <dbReference type="EMBL" id="MCP2729788.1"/>
    </source>
</evidence>
<evidence type="ECO:0000313" key="3">
    <source>
        <dbReference type="Proteomes" id="UP001204953"/>
    </source>
</evidence>
<dbReference type="AlphaFoldDB" id="A0AAE3GTV7"/>
<accession>A0AAE3GTV7</accession>
<organism evidence="2 3">
    <name type="scientific">Limnofasciculus baicalensis BBK-W-15</name>
    <dbReference type="NCBI Taxonomy" id="2699891"/>
    <lineage>
        <taxon>Bacteria</taxon>
        <taxon>Bacillati</taxon>
        <taxon>Cyanobacteriota</taxon>
        <taxon>Cyanophyceae</taxon>
        <taxon>Coleofasciculales</taxon>
        <taxon>Coleofasciculaceae</taxon>
        <taxon>Limnofasciculus</taxon>
        <taxon>Limnofasciculus baicalensis</taxon>
    </lineage>
</organism>
<dbReference type="NCBIfam" id="TIGR01488">
    <property type="entry name" value="HAD-SF-IB"/>
    <property type="match status" value="1"/>
</dbReference>